<evidence type="ECO:0000256" key="6">
    <source>
        <dbReference type="ARBA" id="ARBA00023002"/>
    </source>
</evidence>
<dbReference type="InterPro" id="IPR010971">
    <property type="entry name" value="UbiH/COQ6"/>
</dbReference>
<accession>Q21EW3</accession>
<dbReference type="InterPro" id="IPR002938">
    <property type="entry name" value="FAD-bd"/>
</dbReference>
<keyword evidence="8" id="KW-1133">Transmembrane helix</keyword>
<keyword evidence="8" id="KW-0812">Transmembrane</keyword>
<evidence type="ECO:0000256" key="2">
    <source>
        <dbReference type="ARBA" id="ARBA00004749"/>
    </source>
</evidence>
<gene>
    <name evidence="10" type="ordered locus">Sde_3511</name>
</gene>
<proteinExistence type="inferred from homology"/>
<evidence type="ECO:0000256" key="7">
    <source>
        <dbReference type="ARBA" id="ARBA00023033"/>
    </source>
</evidence>
<evidence type="ECO:0000256" key="1">
    <source>
        <dbReference type="ARBA" id="ARBA00001974"/>
    </source>
</evidence>
<feature type="transmembrane region" description="Helical" evidence="8">
    <location>
        <begin position="7"/>
        <end position="27"/>
    </location>
</feature>
<dbReference type="KEGG" id="sde:Sde_3511"/>
<dbReference type="Pfam" id="PF01494">
    <property type="entry name" value="FAD_binding_3"/>
    <property type="match status" value="1"/>
</dbReference>
<dbReference type="InterPro" id="IPR036188">
    <property type="entry name" value="FAD/NAD-bd_sf"/>
</dbReference>
<evidence type="ECO:0000313" key="10">
    <source>
        <dbReference type="EMBL" id="ABD82766.1"/>
    </source>
</evidence>
<comment type="similarity">
    <text evidence="3">Belongs to the UbiH/COQ6 family.</text>
</comment>
<dbReference type="HOGENOM" id="CLU_009665_8_3_6"/>
<dbReference type="GO" id="GO:0071949">
    <property type="term" value="F:FAD binding"/>
    <property type="evidence" value="ECO:0007669"/>
    <property type="project" value="InterPro"/>
</dbReference>
<comment type="pathway">
    <text evidence="2">Cofactor biosynthesis; ubiquinone biosynthesis.</text>
</comment>
<dbReference type="SUPFAM" id="SSF51905">
    <property type="entry name" value="FAD/NAD(P)-binding domain"/>
    <property type="match status" value="1"/>
</dbReference>
<keyword evidence="11" id="KW-1185">Reference proteome</keyword>
<evidence type="ECO:0000256" key="4">
    <source>
        <dbReference type="ARBA" id="ARBA00022630"/>
    </source>
</evidence>
<dbReference type="PANTHER" id="PTHR43876:SF7">
    <property type="entry name" value="UBIQUINONE BIOSYNTHESIS MONOOXYGENASE COQ6, MITOCHONDRIAL"/>
    <property type="match status" value="1"/>
</dbReference>
<comment type="cofactor">
    <cofactor evidence="1">
        <name>FAD</name>
        <dbReference type="ChEBI" id="CHEBI:57692"/>
    </cofactor>
</comment>
<dbReference type="InterPro" id="IPR051205">
    <property type="entry name" value="UbiH/COQ6_monooxygenase"/>
</dbReference>
<dbReference type="UniPathway" id="UPA00232"/>
<name>Q21EW3_SACD2</name>
<keyword evidence="4" id="KW-0285">Flavoprotein</keyword>
<evidence type="ECO:0000256" key="3">
    <source>
        <dbReference type="ARBA" id="ARBA00005349"/>
    </source>
</evidence>
<dbReference type="GO" id="GO:0006744">
    <property type="term" value="P:ubiquinone biosynthetic process"/>
    <property type="evidence" value="ECO:0007669"/>
    <property type="project" value="UniProtKB-UniPathway"/>
</dbReference>
<reference evidence="10 11" key="1">
    <citation type="journal article" date="2008" name="PLoS Genet.">
        <title>Complete genome sequence of the complex carbohydrate-degrading marine bacterium, Saccharophagus degradans strain 2-40 T.</title>
        <authorList>
            <person name="Weiner R.M."/>
            <person name="Taylor L.E.II."/>
            <person name="Henrissat B."/>
            <person name="Hauser L."/>
            <person name="Land M."/>
            <person name="Coutinho P.M."/>
            <person name="Rancurel C."/>
            <person name="Saunders E.H."/>
            <person name="Longmire A.G."/>
            <person name="Zhang H."/>
            <person name="Bayer E.A."/>
            <person name="Gilbert H.J."/>
            <person name="Larimer F."/>
            <person name="Zhulin I.B."/>
            <person name="Ekborg N.A."/>
            <person name="Lamed R."/>
            <person name="Richardson P.M."/>
            <person name="Borovok I."/>
            <person name="Hutcheson S."/>
        </authorList>
    </citation>
    <scope>NUCLEOTIDE SEQUENCE [LARGE SCALE GENOMIC DNA]</scope>
    <source>
        <strain evidence="11">2-40 / ATCC 43961 / DSM 17024</strain>
    </source>
</reference>
<dbReference type="EC" id="1.14.13.-" evidence="10"/>
<dbReference type="GO" id="GO:0019168">
    <property type="term" value="F:2-polyprenylphenol 6-hydroxylase activity"/>
    <property type="evidence" value="ECO:0007669"/>
    <property type="project" value="TreeGrafter"/>
</dbReference>
<keyword evidence="5" id="KW-0274">FAD</keyword>
<dbReference type="Gene3D" id="3.50.50.60">
    <property type="entry name" value="FAD/NAD(P)-binding domain"/>
    <property type="match status" value="2"/>
</dbReference>
<dbReference type="Proteomes" id="UP000001947">
    <property type="component" value="Chromosome"/>
</dbReference>
<dbReference type="PRINTS" id="PR00420">
    <property type="entry name" value="RNGMNOXGNASE"/>
</dbReference>
<dbReference type="OrthoDB" id="9769565at2"/>
<feature type="domain" description="FAD-binding" evidence="9">
    <location>
        <begin position="6"/>
        <end position="373"/>
    </location>
</feature>
<evidence type="ECO:0000256" key="8">
    <source>
        <dbReference type="SAM" id="Phobius"/>
    </source>
</evidence>
<evidence type="ECO:0000313" key="11">
    <source>
        <dbReference type="Proteomes" id="UP000001947"/>
    </source>
</evidence>
<keyword evidence="7" id="KW-0503">Monooxygenase</keyword>
<sequence length="427" mass="46359">MAMKQEYDIAIVGGGIIGSALAAALMANTRCAGLRVALIDAAPELPAASVVCGQFDPRVVALSNASRSLLQQAGVWADIVAERACPYLHMHVWDAEGTGNIQFNSNELQRDSLGHIVENSVLQRALRARLARGDGYAQVDVCAAKLVESITAPVTDPFGNASGPTQLHFVSGETVRAQLVLAVDGANSSLREMAGLTTREWEYGHTAIVTTVRTEQPHNFTAWQRFTQQGPIAFLPLCDNPEGEHVSADDLANKVANFCSLVWSVESNKAEALMALTEQEFCAQLSREFEYKLGAVEWADKRVAIALKQRHAKTYFVPSLALVGDAAHTIHPLAGLGANLGLADASILVNEIARACERKLPLTDTSILRRYQRQRQGENLGVMVTMEGFKRLFAADDPAIRWARNSGMRWLNNAGWLKNKMVSIVAG</sequence>
<dbReference type="PANTHER" id="PTHR43876">
    <property type="entry name" value="UBIQUINONE BIOSYNTHESIS MONOOXYGENASE COQ6, MITOCHONDRIAL"/>
    <property type="match status" value="1"/>
</dbReference>
<dbReference type="AlphaFoldDB" id="Q21EW3"/>
<evidence type="ECO:0000256" key="5">
    <source>
        <dbReference type="ARBA" id="ARBA00022827"/>
    </source>
</evidence>
<dbReference type="NCBIfam" id="TIGR01988">
    <property type="entry name" value="Ubi-OHases"/>
    <property type="match status" value="1"/>
</dbReference>
<dbReference type="STRING" id="203122.Sde_3511"/>
<protein>
    <submittedName>
        <fullName evidence="10">2-octaprenyl-3-methyl-6-methoxy-1,4-benzoquinol hydroxylase</fullName>
        <ecNumber evidence="10">1.14.13.-</ecNumber>
    </submittedName>
</protein>
<organism evidence="10 11">
    <name type="scientific">Saccharophagus degradans (strain 2-40 / ATCC 43961 / DSM 17024)</name>
    <dbReference type="NCBI Taxonomy" id="203122"/>
    <lineage>
        <taxon>Bacteria</taxon>
        <taxon>Pseudomonadati</taxon>
        <taxon>Pseudomonadota</taxon>
        <taxon>Gammaproteobacteria</taxon>
        <taxon>Cellvibrionales</taxon>
        <taxon>Cellvibrionaceae</taxon>
        <taxon>Saccharophagus</taxon>
    </lineage>
</organism>
<dbReference type="EMBL" id="CP000282">
    <property type="protein sequence ID" value="ABD82766.1"/>
    <property type="molecule type" value="Genomic_DNA"/>
</dbReference>
<evidence type="ECO:0000259" key="9">
    <source>
        <dbReference type="Pfam" id="PF01494"/>
    </source>
</evidence>
<dbReference type="eggNOG" id="COG0654">
    <property type="taxonomic scope" value="Bacteria"/>
</dbReference>
<keyword evidence="6 10" id="KW-0560">Oxidoreductase</keyword>
<keyword evidence="8" id="KW-0472">Membrane</keyword>